<evidence type="ECO:0000256" key="1">
    <source>
        <dbReference type="SAM" id="Phobius"/>
    </source>
</evidence>
<keyword evidence="1" id="KW-0812">Transmembrane</keyword>
<keyword evidence="1" id="KW-0472">Membrane</keyword>
<dbReference type="Pfam" id="PF10306">
    <property type="entry name" value="FLILHELTA"/>
    <property type="match status" value="1"/>
</dbReference>
<dbReference type="PANTHER" id="PTHR28002:SF1">
    <property type="entry name" value="MIOREX COMPLEX COMPONENT 11"/>
    <property type="match status" value="1"/>
</dbReference>
<dbReference type="PANTHER" id="PTHR28002">
    <property type="entry name" value="MIOREX COMPLEX COMPONENT 11"/>
    <property type="match status" value="1"/>
</dbReference>
<dbReference type="OrthoDB" id="5580261at2759"/>
<keyword evidence="3" id="KW-1185">Reference proteome</keyword>
<protein>
    <submittedName>
        <fullName evidence="2">Uncharacterized protein</fullName>
    </submittedName>
</protein>
<dbReference type="EMBL" id="CP059273">
    <property type="protein sequence ID" value="QLQ81894.1"/>
    <property type="molecule type" value="Genomic_DNA"/>
</dbReference>
<gene>
    <name evidence="2" type="ORF">HG537_0G01480</name>
</gene>
<keyword evidence="1" id="KW-1133">Transmembrane helix</keyword>
<feature type="transmembrane region" description="Helical" evidence="1">
    <location>
        <begin position="94"/>
        <end position="116"/>
    </location>
</feature>
<dbReference type="Proteomes" id="UP000510647">
    <property type="component" value="Chromosome 7"/>
</dbReference>
<dbReference type="AlphaFoldDB" id="A0A7H9HVZ4"/>
<accession>A0A7H9HVZ4</accession>
<name>A0A7H9HVZ4_9SACH</name>
<evidence type="ECO:0000313" key="2">
    <source>
        <dbReference type="EMBL" id="QLQ81894.1"/>
    </source>
</evidence>
<dbReference type="GO" id="GO:0005739">
    <property type="term" value="C:mitochondrion"/>
    <property type="evidence" value="ECO:0007669"/>
    <property type="project" value="TreeGrafter"/>
</dbReference>
<proteinExistence type="predicted"/>
<sequence length="214" mass="24327">MLRTIRPVNVVVSSRVVSYRLSANALRFSVNPVVRSYSAGADETERSTLEEKKKAEDRLHRIIAKSRILSRLNKNPKFAGYFDRLSEAGVTSTVTSFLVLHELTAIVPLFGLWWVFYQLDLPDQYELPLYFTDLLNRCGEAMERLVGDEYSEGLDRNRLILAGAISYALVKMLYPVRVLISLWGAPYFGRWLLVPINMLKTKAGSGKVKKPLDK</sequence>
<organism evidence="2 3">
    <name type="scientific">Torulaspora globosa</name>
    <dbReference type="NCBI Taxonomy" id="48254"/>
    <lineage>
        <taxon>Eukaryota</taxon>
        <taxon>Fungi</taxon>
        <taxon>Dikarya</taxon>
        <taxon>Ascomycota</taxon>
        <taxon>Saccharomycotina</taxon>
        <taxon>Saccharomycetes</taxon>
        <taxon>Saccharomycetales</taxon>
        <taxon>Saccharomycetaceae</taxon>
        <taxon>Torulaspora</taxon>
    </lineage>
</organism>
<evidence type="ECO:0000313" key="3">
    <source>
        <dbReference type="Proteomes" id="UP000510647"/>
    </source>
</evidence>
<dbReference type="InterPro" id="IPR018811">
    <property type="entry name" value="MRX11"/>
</dbReference>
<reference evidence="2 3" key="1">
    <citation type="submission" date="2020-06" db="EMBL/GenBank/DDBJ databases">
        <title>The yeast mating-type switching endonuclease HO is a domesticated member of an unorthodox homing genetic element family.</title>
        <authorList>
            <person name="Coughlan A.Y."/>
            <person name="Lombardi L."/>
            <person name="Braun-Galleani S."/>
            <person name="Martos A.R."/>
            <person name="Galeote V."/>
            <person name="Bigey F."/>
            <person name="Dequin S."/>
            <person name="Byrne K.P."/>
            <person name="Wolfe K.H."/>
        </authorList>
    </citation>
    <scope>NUCLEOTIDE SEQUENCE [LARGE SCALE GENOMIC DNA]</scope>
    <source>
        <strain evidence="2 3">CBS2947</strain>
    </source>
</reference>